<proteinExistence type="predicted"/>
<protein>
    <submittedName>
        <fullName evidence="1">Type I-E CRISPR-associated protein Cse2/CasB</fullName>
    </submittedName>
</protein>
<dbReference type="NCBIfam" id="TIGR02548">
    <property type="entry name" value="casB_cse2"/>
    <property type="match status" value="1"/>
</dbReference>
<dbReference type="Pfam" id="PF09485">
    <property type="entry name" value="CRISPR_Cse2"/>
    <property type="match status" value="1"/>
</dbReference>
<dbReference type="InterPro" id="IPR013382">
    <property type="entry name" value="CRISPR-assoc_prot_Cse2"/>
</dbReference>
<dbReference type="CDD" id="cd09731">
    <property type="entry name" value="Cse2_I-E"/>
    <property type="match status" value="1"/>
</dbReference>
<comment type="caution">
    <text evidence="1">The sequence shown here is derived from an EMBL/GenBank/DDBJ whole genome shotgun (WGS) entry which is preliminary data.</text>
</comment>
<name>A0ABV6SJW5_AZOPA</name>
<evidence type="ECO:0000313" key="2">
    <source>
        <dbReference type="Proteomes" id="UP001589891"/>
    </source>
</evidence>
<dbReference type="Gene3D" id="1.10.520.40">
    <property type="entry name" value="CRISPR-associated protein Cse2"/>
    <property type="match status" value="1"/>
</dbReference>
<reference evidence="1 2" key="1">
    <citation type="submission" date="2024-09" db="EMBL/GenBank/DDBJ databases">
        <authorList>
            <person name="Sun Q."/>
            <person name="Mori K."/>
        </authorList>
    </citation>
    <scope>NUCLEOTIDE SEQUENCE [LARGE SCALE GENOMIC DNA]</scope>
    <source>
        <strain evidence="1 2">NCAIM B.01794</strain>
    </source>
</reference>
<keyword evidence="2" id="KW-1185">Reference proteome</keyword>
<dbReference type="RefSeq" id="WP_376942785.1">
    <property type="nucleotide sequence ID" value="NZ_CP171449.1"/>
</dbReference>
<sequence length="182" mass="20405">MNESAQAFIAHLGELYEHDPAAIAALRHSQGFAPGAYPPAYPYVERFVRADSHAQDPRRLAFYVVAGLFARHPHPAPRSLAASFGELFEKRRRMSGGGGSIEKRFIALLGADAENLPDYLRQAVSLLATEDLGLDYTALLRDLGFWLNPRLEPEVRDRIRQRWARDFYGALAFEPEHSAVSQ</sequence>
<dbReference type="EMBL" id="JBHLSS010000021">
    <property type="protein sequence ID" value="MFC0708615.1"/>
    <property type="molecule type" value="Genomic_DNA"/>
</dbReference>
<dbReference type="InterPro" id="IPR038287">
    <property type="entry name" value="Cse2_sf"/>
</dbReference>
<accession>A0ABV6SJW5</accession>
<gene>
    <name evidence="1" type="primary">casB</name>
    <name evidence="1" type="synonym">cse2</name>
    <name evidence="1" type="ORF">ACFFGX_03065</name>
</gene>
<organism evidence="1 2">
    <name type="scientific">Azorhizophilus paspali</name>
    <name type="common">Azotobacter paspali</name>
    <dbReference type="NCBI Taxonomy" id="69963"/>
    <lineage>
        <taxon>Bacteria</taxon>
        <taxon>Pseudomonadati</taxon>
        <taxon>Pseudomonadota</taxon>
        <taxon>Gammaproteobacteria</taxon>
        <taxon>Pseudomonadales</taxon>
        <taxon>Pseudomonadaceae</taxon>
        <taxon>Azorhizophilus</taxon>
    </lineage>
</organism>
<dbReference type="Proteomes" id="UP001589891">
    <property type="component" value="Unassembled WGS sequence"/>
</dbReference>
<evidence type="ECO:0000313" key="1">
    <source>
        <dbReference type="EMBL" id="MFC0708615.1"/>
    </source>
</evidence>